<dbReference type="PROSITE" id="PS00491">
    <property type="entry name" value="PROLINE_PEPTIDASE"/>
    <property type="match status" value="1"/>
</dbReference>
<keyword evidence="4 8" id="KW-0645">Protease</keyword>
<dbReference type="InterPro" id="IPR029149">
    <property type="entry name" value="Creatin/AminoP/Spt16_N"/>
</dbReference>
<keyword evidence="3 8" id="KW-0378">Hydrolase</keyword>
<accession>A0A3B0VND8</accession>
<evidence type="ECO:0000256" key="3">
    <source>
        <dbReference type="ARBA" id="ARBA00022801"/>
    </source>
</evidence>
<dbReference type="InterPro" id="IPR001131">
    <property type="entry name" value="Peptidase_M24B_aminopep-P_CS"/>
</dbReference>
<evidence type="ECO:0000256" key="5">
    <source>
        <dbReference type="ARBA" id="ARBA00023211"/>
    </source>
</evidence>
<dbReference type="InterPro" id="IPR022846">
    <property type="entry name" value="X_Pro_dipept"/>
</dbReference>
<name>A0A3B0VND8_9ZZZZ</name>
<proteinExistence type="inferred from homology"/>
<dbReference type="GO" id="GO:0016795">
    <property type="term" value="F:phosphoric triester hydrolase activity"/>
    <property type="evidence" value="ECO:0007669"/>
    <property type="project" value="InterPro"/>
</dbReference>
<dbReference type="Pfam" id="PF00557">
    <property type="entry name" value="Peptidase_M24"/>
    <property type="match status" value="1"/>
</dbReference>
<dbReference type="HAMAP" id="MF_01279">
    <property type="entry name" value="X_Pro_dipeptid"/>
    <property type="match status" value="1"/>
</dbReference>
<dbReference type="PANTHER" id="PTHR43226">
    <property type="entry name" value="XAA-PRO AMINOPEPTIDASE 3"/>
    <property type="match status" value="1"/>
</dbReference>
<dbReference type="EC" id="3.4.13.9" evidence="8"/>
<comment type="cofactor">
    <cofactor evidence="1">
        <name>Mn(2+)</name>
        <dbReference type="ChEBI" id="CHEBI:29035"/>
    </cofactor>
</comment>
<dbReference type="GO" id="GO:0004177">
    <property type="term" value="F:aminopeptidase activity"/>
    <property type="evidence" value="ECO:0007669"/>
    <property type="project" value="TreeGrafter"/>
</dbReference>
<evidence type="ECO:0000256" key="4">
    <source>
        <dbReference type="ARBA" id="ARBA00022997"/>
    </source>
</evidence>
<gene>
    <name evidence="8" type="ORF">MNBD_GAMMA01-1759</name>
</gene>
<keyword evidence="4 8" id="KW-0224">Dipeptidase</keyword>
<dbReference type="InterPro" id="IPR052433">
    <property type="entry name" value="X-Pro_dipept-like"/>
</dbReference>
<protein>
    <submittedName>
        <fullName evidence="8">Xaa-Pro dipeptidase PepQ</fullName>
        <ecNumber evidence="8">3.4.13.9</ecNumber>
    </submittedName>
</protein>
<dbReference type="InterPro" id="IPR048819">
    <property type="entry name" value="PepQ_N"/>
</dbReference>
<keyword evidence="5" id="KW-0464">Manganese</keyword>
<dbReference type="GO" id="GO:0006508">
    <property type="term" value="P:proteolysis"/>
    <property type="evidence" value="ECO:0007669"/>
    <property type="project" value="TreeGrafter"/>
</dbReference>
<evidence type="ECO:0000256" key="2">
    <source>
        <dbReference type="ARBA" id="ARBA00022723"/>
    </source>
</evidence>
<sequence>MYSSHYKYVSEIINQALEKAKLDGVLIYAGHAKNYFLDDMPYAFACNPHFKWLVPITAIPYCLIHYSLSQKPVLYLYQPQDYWHSLPKTVEGDWAEFFEIIAITCKQDLPDFGNLKNHGWIGQDDSCEYDSLKCNPRVYMDYVHFHRACKTDYEIDNIKAANILALKGHNAAMQCFQKGYSEFESHMAYMLATKHNEHQLPYGNIIAQNTNAAVLHYQHMQRKRVPKGELKSFLIDAGCSVNGYVSDITRTYSYGDDDFSQMIVAVDHMQVEIGKKAVVGTSYIELHQQAHHLLAAILQDFDIISCDPQTANDTGLSNVFFPHGLGHYLGLQVHDIGGHQSDEDGNILVPPTLHRHLRLTRTLQKNNVVTIEPGIYFIDILLAQAKQTDMSKNINWSRVADFKPYGGIRIEDNIVVQTETPINLTRA</sequence>
<feature type="domain" description="Peptidase M24" evidence="6">
    <location>
        <begin position="157"/>
        <end position="417"/>
    </location>
</feature>
<dbReference type="GO" id="GO:0102009">
    <property type="term" value="F:proline dipeptidase activity"/>
    <property type="evidence" value="ECO:0007669"/>
    <property type="project" value="UniProtKB-EC"/>
</dbReference>
<evidence type="ECO:0000256" key="1">
    <source>
        <dbReference type="ARBA" id="ARBA00001936"/>
    </source>
</evidence>
<dbReference type="GO" id="GO:0046872">
    <property type="term" value="F:metal ion binding"/>
    <property type="evidence" value="ECO:0007669"/>
    <property type="project" value="UniProtKB-KW"/>
</dbReference>
<organism evidence="8">
    <name type="scientific">hydrothermal vent metagenome</name>
    <dbReference type="NCBI Taxonomy" id="652676"/>
    <lineage>
        <taxon>unclassified sequences</taxon>
        <taxon>metagenomes</taxon>
        <taxon>ecological metagenomes</taxon>
    </lineage>
</organism>
<evidence type="ECO:0000259" key="7">
    <source>
        <dbReference type="Pfam" id="PF21216"/>
    </source>
</evidence>
<reference evidence="8" key="1">
    <citation type="submission" date="2018-06" db="EMBL/GenBank/DDBJ databases">
        <authorList>
            <person name="Zhirakovskaya E."/>
        </authorList>
    </citation>
    <scope>NUCLEOTIDE SEQUENCE</scope>
</reference>
<evidence type="ECO:0000259" key="6">
    <source>
        <dbReference type="Pfam" id="PF00557"/>
    </source>
</evidence>
<dbReference type="InterPro" id="IPR000994">
    <property type="entry name" value="Pept_M24"/>
</dbReference>
<dbReference type="Gene3D" id="3.40.350.10">
    <property type="entry name" value="Creatinase/prolidase N-terminal domain"/>
    <property type="match status" value="1"/>
</dbReference>
<dbReference type="EMBL" id="UOEW01000247">
    <property type="protein sequence ID" value="VAW39857.1"/>
    <property type="molecule type" value="Genomic_DNA"/>
</dbReference>
<dbReference type="Gene3D" id="3.90.230.10">
    <property type="entry name" value="Creatinase/methionine aminopeptidase superfamily"/>
    <property type="match status" value="1"/>
</dbReference>
<feature type="domain" description="Xaa-Pro dipeptidase N-terminal" evidence="7">
    <location>
        <begin position="1"/>
        <end position="145"/>
    </location>
</feature>
<dbReference type="PANTHER" id="PTHR43226:SF8">
    <property type="entry name" value="XAA-PRO DIPEPTIDASE"/>
    <property type="match status" value="1"/>
</dbReference>
<dbReference type="InterPro" id="IPR036005">
    <property type="entry name" value="Creatinase/aminopeptidase-like"/>
</dbReference>
<dbReference type="GO" id="GO:0005829">
    <property type="term" value="C:cytosol"/>
    <property type="evidence" value="ECO:0007669"/>
    <property type="project" value="TreeGrafter"/>
</dbReference>
<dbReference type="SUPFAM" id="SSF55920">
    <property type="entry name" value="Creatinase/aminopeptidase"/>
    <property type="match status" value="1"/>
</dbReference>
<keyword evidence="2" id="KW-0479">Metal-binding</keyword>
<dbReference type="NCBIfam" id="NF010133">
    <property type="entry name" value="PRK13607.1"/>
    <property type="match status" value="1"/>
</dbReference>
<dbReference type="Pfam" id="PF21216">
    <property type="entry name" value="PepQ_N"/>
    <property type="match status" value="1"/>
</dbReference>
<evidence type="ECO:0000313" key="8">
    <source>
        <dbReference type="EMBL" id="VAW39857.1"/>
    </source>
</evidence>
<dbReference type="AlphaFoldDB" id="A0A3B0VND8"/>